<dbReference type="EMBL" id="BMQA01000004">
    <property type="protein sequence ID" value="GGJ06464.1"/>
    <property type="molecule type" value="Genomic_DNA"/>
</dbReference>
<organism evidence="3 4">
    <name type="scientific">Streptomyces brasiliensis</name>
    <dbReference type="NCBI Taxonomy" id="1954"/>
    <lineage>
        <taxon>Bacteria</taxon>
        <taxon>Bacillati</taxon>
        <taxon>Actinomycetota</taxon>
        <taxon>Actinomycetes</taxon>
        <taxon>Kitasatosporales</taxon>
        <taxon>Streptomycetaceae</taxon>
        <taxon>Streptomyces</taxon>
    </lineage>
</organism>
<evidence type="ECO:0000313" key="4">
    <source>
        <dbReference type="Proteomes" id="UP000657574"/>
    </source>
</evidence>
<evidence type="ECO:0000313" key="3">
    <source>
        <dbReference type="EMBL" id="GGJ06464.1"/>
    </source>
</evidence>
<gene>
    <name evidence="3" type="ORF">GCM10010121_016120</name>
</gene>
<proteinExistence type="predicted"/>
<accession>A0A917KA28</accession>
<dbReference type="PRINTS" id="PR01590">
    <property type="entry name" value="HTHFIS"/>
</dbReference>
<reference evidence="3" key="1">
    <citation type="journal article" date="2014" name="Int. J. Syst. Evol. Microbiol.">
        <title>Complete genome sequence of Corynebacterium casei LMG S-19264T (=DSM 44701T), isolated from a smear-ripened cheese.</title>
        <authorList>
            <consortium name="US DOE Joint Genome Institute (JGI-PGF)"/>
            <person name="Walter F."/>
            <person name="Albersmeier A."/>
            <person name="Kalinowski J."/>
            <person name="Ruckert C."/>
        </authorList>
    </citation>
    <scope>NUCLEOTIDE SEQUENCE</scope>
    <source>
        <strain evidence="3">JCM 3086</strain>
    </source>
</reference>
<dbReference type="Gene3D" id="3.30.450.40">
    <property type="match status" value="1"/>
</dbReference>
<sequence length="372" mass="40456">MQKLHSSPVTEQLSTPTARMGGAMRSQSTRNAWESFQSGEVATVRPQILTSWRRARSNGVDPQRLELTRADIDTQSPFLRAARPVLLRMADLLVGSSTSLALADADGTLAWRWESERALSRALDRAEFEPGSRVGEPVAGTNGIGMAQLTNRTSLVIGAEHYKEPWHAWACIASPVVDPISRRVIGTVNVACRAEDANHLLQVAAGALVDGITTTLREVATARQRRMLSTHLSYCGPAAGPVVTIDQRTMIVDNAPTELRLDRAELWSIVVAAGLSATEVTLHDGWSARLHPVTQGRLHDGVVLVLEHDRRGRCAEQHGISPLAALGPLEQAEFKVINETLAECGGNKSEAAARLGISRGTLYHRVRRYRLG</sequence>
<dbReference type="InterPro" id="IPR009057">
    <property type="entry name" value="Homeodomain-like_sf"/>
</dbReference>
<comment type="caution">
    <text evidence="3">The sequence shown here is derived from an EMBL/GenBank/DDBJ whole genome shotgun (WGS) entry which is preliminary data.</text>
</comment>
<feature type="compositionally biased region" description="Polar residues" evidence="1">
    <location>
        <begin position="1"/>
        <end position="17"/>
    </location>
</feature>
<protein>
    <recommendedName>
        <fullName evidence="2">DNA binding HTH domain-containing protein</fullName>
    </recommendedName>
</protein>
<dbReference type="GO" id="GO:0043565">
    <property type="term" value="F:sequence-specific DNA binding"/>
    <property type="evidence" value="ECO:0007669"/>
    <property type="project" value="InterPro"/>
</dbReference>
<dbReference type="AlphaFoldDB" id="A0A917KA28"/>
<reference evidence="3" key="2">
    <citation type="submission" date="2020-09" db="EMBL/GenBank/DDBJ databases">
        <authorList>
            <person name="Sun Q."/>
            <person name="Ohkuma M."/>
        </authorList>
    </citation>
    <scope>NUCLEOTIDE SEQUENCE</scope>
    <source>
        <strain evidence="3">JCM 3086</strain>
    </source>
</reference>
<name>A0A917KA28_9ACTN</name>
<evidence type="ECO:0000259" key="2">
    <source>
        <dbReference type="Pfam" id="PF02954"/>
    </source>
</evidence>
<dbReference type="Gene3D" id="1.10.10.60">
    <property type="entry name" value="Homeodomain-like"/>
    <property type="match status" value="1"/>
</dbReference>
<feature type="domain" description="DNA binding HTH" evidence="2">
    <location>
        <begin position="329"/>
        <end position="369"/>
    </location>
</feature>
<dbReference type="InterPro" id="IPR002197">
    <property type="entry name" value="HTH_Fis"/>
</dbReference>
<feature type="region of interest" description="Disordered" evidence="1">
    <location>
        <begin position="1"/>
        <end position="28"/>
    </location>
</feature>
<dbReference type="InterPro" id="IPR029016">
    <property type="entry name" value="GAF-like_dom_sf"/>
</dbReference>
<dbReference type="Pfam" id="PF02954">
    <property type="entry name" value="HTH_8"/>
    <property type="match status" value="1"/>
</dbReference>
<dbReference type="SUPFAM" id="SSF46689">
    <property type="entry name" value="Homeodomain-like"/>
    <property type="match status" value="1"/>
</dbReference>
<dbReference type="Proteomes" id="UP000657574">
    <property type="component" value="Unassembled WGS sequence"/>
</dbReference>
<keyword evidence="4" id="KW-1185">Reference proteome</keyword>
<evidence type="ECO:0000256" key="1">
    <source>
        <dbReference type="SAM" id="MobiDB-lite"/>
    </source>
</evidence>